<feature type="coiled-coil region" evidence="10">
    <location>
        <begin position="851"/>
        <end position="878"/>
    </location>
</feature>
<organism evidence="17 18">
    <name type="scientific">Brachionus calyciflorus</name>
    <dbReference type="NCBI Taxonomy" id="104777"/>
    <lineage>
        <taxon>Eukaryota</taxon>
        <taxon>Metazoa</taxon>
        <taxon>Spiralia</taxon>
        <taxon>Gnathifera</taxon>
        <taxon>Rotifera</taxon>
        <taxon>Eurotatoria</taxon>
        <taxon>Monogononta</taxon>
        <taxon>Pseudotrocha</taxon>
        <taxon>Ploima</taxon>
        <taxon>Brachionidae</taxon>
        <taxon>Brachionus</taxon>
    </lineage>
</organism>
<evidence type="ECO:0000313" key="18">
    <source>
        <dbReference type="Proteomes" id="UP000663879"/>
    </source>
</evidence>
<sequence>FTNTSTIDPFLKNPQDNLKYIGFEKSNDIQENLKFYIIIFLILTFQKIVKLKQKHYRFKEKKIQPFYSILYEDITWVDMDKDFIQFFKYMTNFCFYRFGLEICFFVSTIVIITRMDAYAILYGIWLGLFLNMKRITISKIWTVYFLFLIVLLPIQYIGCLGLPPVFCYTYPWSQHNAQNPFNLYYRFRMWLFLPDYSNPPPSNKLLADFFQVFFVWLQLHVFNLELNKNSKIPVDVIERIGGKNNELVYETKNPLNANPFHDFISKTRNYLDKFKYGIFMYSYWMVLAIVFLTGTSRISVLCMGYVILSFIFLWMGQSFLTRPLEKLLKFWNILVFYCFMVIFIKAILQIVLCIFSSEISPRIICILIDIFGIDCRALPADDKFPRNTCTKDGSSEEVGLVWDVVCFLVLLLQKRLYMSYMFEHVVNEYRAQSLLAARGAEIFKKIISHKVAKEKEKENKILEKLKENVERIRKHQTTEASQEPQDHYSAVRSGDYYMFDEEFDIEETEDMDLNDESEKPKRKKSEDESLQSSTSSSHFSSELKKAILSTAVILNKTDLNLEKLKEIDKKQSWLTIENKKLLMLKFYLEKYFLIIFDYAIFYIDKHSKDFRLVSHMLIKEKFKLKLNTNNLTPSLQSADGSVTDQDILQSLEELNQYMNSQSRFDKFLSSIFYFALSQSEFICYFFMILNHLKSASLLSVPLPISIFLWAMLCLPRPTKTFWITSITYIETIVVIKYLFQFKFWMEWEMHGDTRRNIFSLFGIEKQDNFAVYDLFALLVIFLHRTILKRLGLWKDYSGDEEDEEMITLSKKEENPLEDLEKSVDSKDENKFEENDDVEAQVTQEINESDLKDEQIEDEENYENDLNGFKAKVDLIKKQKTTNPFLKFYRDIESKHYAVVVDCYAKIFLCDFINCIITIFTYQYFGELAYLSANDSASNVVSSIKENKVPYSFLILFLIQFILMIVDRALYLRKNRVGKFIFQLILVLFVHIWVFFVLPYITKLKFVDNKAVQIWYFVRCIYFGYSSRQIRCGYPTRILGNFLTKSYSYVNLVLFKGFLLVPFLLELRSLMDWMFTDTSLSLSDWLQMEDIYANIFVLKCFRYNENKYPTPRGTKRKAIIKYGFGGILLTAIILIIWFPLLLFSVSEGFNRTVPPQACKVDLQISGFLQIYSMSSQQRNAQKYTKQDYEKLKLEIPQAYTFLKDYSPEDIYCISIPGNSTSIWQISPPSFKNLKDQLNEPDPVELNFFYSINRESTGMKNEQLSEMVSASKQTLLYNETKRELYHLLNNDGVQSVDIKAVYPRFIHARPKGNIIEIESMKNSSNATKYYVDVRITLRNESNNLWWDADDITNEKFKPPCYKKGFLSIVVFSDKISPSSISFITEQGIIGIYITFVLALSRFIRIMLVNSSMKIMFEQLPNVDKILKLVKSVYMVRENKQFLLEEELFAKIVFLYRSPETMIKYTRPPNPNKFQSQNLNPGDKKNL</sequence>
<feature type="compositionally biased region" description="Basic and acidic residues" evidence="11">
    <location>
        <begin position="516"/>
        <end position="527"/>
    </location>
</feature>
<feature type="transmembrane region" description="Helical" evidence="12">
    <location>
        <begin position="769"/>
        <end position="787"/>
    </location>
</feature>
<feature type="domain" description="Piezo transmembrane helical unit" evidence="15">
    <location>
        <begin position="677"/>
        <end position="794"/>
    </location>
</feature>
<name>A0A813Q302_9BILA</name>
<feature type="coiled-coil region" evidence="10">
    <location>
        <begin position="448"/>
        <end position="475"/>
    </location>
</feature>
<feature type="transmembrane region" description="Helical" evidence="12">
    <location>
        <begin position="143"/>
        <end position="166"/>
    </location>
</feature>
<dbReference type="InterPro" id="IPR031334">
    <property type="entry name" value="Piezo_cap_dom"/>
</dbReference>
<evidence type="ECO:0000259" key="13">
    <source>
        <dbReference type="Pfam" id="PF12166"/>
    </source>
</evidence>
<feature type="transmembrane region" description="Helical" evidence="12">
    <location>
        <begin position="950"/>
        <end position="970"/>
    </location>
</feature>
<feature type="non-terminal residue" evidence="17">
    <location>
        <position position="1"/>
    </location>
</feature>
<evidence type="ECO:0000256" key="8">
    <source>
        <dbReference type="ARBA" id="ARBA00023136"/>
    </source>
</evidence>
<dbReference type="Pfam" id="PF15917">
    <property type="entry name" value="Piezo_TM25-28"/>
    <property type="match status" value="1"/>
</dbReference>
<feature type="transmembrane region" description="Helical" evidence="12">
    <location>
        <begin position="274"/>
        <end position="292"/>
    </location>
</feature>
<keyword evidence="9" id="KW-0407">Ion channel</keyword>
<evidence type="ECO:0008006" key="19">
    <source>
        <dbReference type="Google" id="ProtNLM"/>
    </source>
</evidence>
<reference evidence="17" key="1">
    <citation type="submission" date="2021-02" db="EMBL/GenBank/DDBJ databases">
        <authorList>
            <person name="Nowell W R."/>
        </authorList>
    </citation>
    <scope>NUCLEOTIDE SEQUENCE</scope>
    <source>
        <strain evidence="17">Ploen Becks lab</strain>
    </source>
</reference>
<feature type="region of interest" description="Disordered" evidence="11">
    <location>
        <begin position="1463"/>
        <end position="1484"/>
    </location>
</feature>
<keyword evidence="8 12" id="KW-0472">Membrane</keyword>
<feature type="transmembrane region" description="Helical" evidence="12">
    <location>
        <begin position="94"/>
        <end position="112"/>
    </location>
</feature>
<keyword evidence="7" id="KW-0406">Ion transport</keyword>
<evidence type="ECO:0000256" key="9">
    <source>
        <dbReference type="ARBA" id="ARBA00023303"/>
    </source>
</evidence>
<evidence type="ECO:0000256" key="7">
    <source>
        <dbReference type="ARBA" id="ARBA00023065"/>
    </source>
</evidence>
<evidence type="ECO:0000256" key="3">
    <source>
        <dbReference type="ARBA" id="ARBA00022448"/>
    </source>
</evidence>
<evidence type="ECO:0000256" key="2">
    <source>
        <dbReference type="ARBA" id="ARBA00007821"/>
    </source>
</evidence>
<feature type="transmembrane region" description="Helical" evidence="12">
    <location>
        <begin position="721"/>
        <end position="739"/>
    </location>
</feature>
<keyword evidence="3" id="KW-0813">Transport</keyword>
<feature type="transmembrane region" description="Helical" evidence="12">
    <location>
        <begin position="1121"/>
        <end position="1144"/>
    </location>
</feature>
<feature type="transmembrane region" description="Helical" evidence="12">
    <location>
        <begin position="328"/>
        <end position="352"/>
    </location>
</feature>
<dbReference type="Pfam" id="PF24874">
    <property type="entry name" value="Piezo_THU9_anchor"/>
    <property type="match status" value="1"/>
</dbReference>
<keyword evidence="4" id="KW-1003">Cell membrane</keyword>
<comment type="caution">
    <text evidence="17">The sequence shown here is derived from an EMBL/GenBank/DDBJ whole genome shotgun (WGS) entry which is preliminary data.</text>
</comment>
<keyword evidence="5 12" id="KW-0812">Transmembrane</keyword>
<dbReference type="InterPro" id="IPR056768">
    <property type="entry name" value="THU_Piezo"/>
</dbReference>
<evidence type="ECO:0000256" key="12">
    <source>
        <dbReference type="SAM" id="Phobius"/>
    </source>
</evidence>
<keyword evidence="18" id="KW-1185">Reference proteome</keyword>
<evidence type="ECO:0000256" key="11">
    <source>
        <dbReference type="SAM" id="MobiDB-lite"/>
    </source>
</evidence>
<dbReference type="Pfam" id="PF12166">
    <property type="entry name" value="Piezo_cap"/>
    <property type="match status" value="1"/>
</dbReference>
<dbReference type="PANTHER" id="PTHR47049:SF2">
    <property type="entry name" value="PIEZO-TYPE MECHANOSENSITIVE ION CHANNEL HOMOLOG"/>
    <property type="match status" value="1"/>
</dbReference>
<evidence type="ECO:0000259" key="16">
    <source>
        <dbReference type="Pfam" id="PF24874"/>
    </source>
</evidence>
<dbReference type="GO" id="GO:0008381">
    <property type="term" value="F:mechanosensitive monoatomic ion channel activity"/>
    <property type="evidence" value="ECO:0007669"/>
    <property type="project" value="InterPro"/>
</dbReference>
<gene>
    <name evidence="17" type="ORF">OXX778_LOCUS4441</name>
</gene>
<dbReference type="PANTHER" id="PTHR47049">
    <property type="entry name" value="PIEZO-TYPE MECHANOSENSITIVE ION CHANNEL HOMOLOG"/>
    <property type="match status" value="1"/>
</dbReference>
<feature type="region of interest" description="Disordered" evidence="11">
    <location>
        <begin position="510"/>
        <end position="537"/>
    </location>
</feature>
<feature type="transmembrane region" description="Helical" evidence="12">
    <location>
        <begin position="695"/>
        <end position="714"/>
    </location>
</feature>
<dbReference type="InterPro" id="IPR027272">
    <property type="entry name" value="Piezo"/>
</dbReference>
<feature type="transmembrane region" description="Helical" evidence="12">
    <location>
        <begin position="902"/>
        <end position="924"/>
    </location>
</feature>
<feature type="transmembrane region" description="Helical" evidence="12">
    <location>
        <begin position="298"/>
        <end position="316"/>
    </location>
</feature>
<dbReference type="OrthoDB" id="303066at2759"/>
<dbReference type="Proteomes" id="UP000663879">
    <property type="component" value="Unassembled WGS sequence"/>
</dbReference>
<evidence type="ECO:0000259" key="15">
    <source>
        <dbReference type="Pfam" id="PF23188"/>
    </source>
</evidence>
<feature type="domain" description="Piezo TM25-28" evidence="14">
    <location>
        <begin position="256"/>
        <end position="481"/>
    </location>
</feature>
<feature type="transmembrane region" description="Helical" evidence="12">
    <location>
        <begin position="118"/>
        <end position="136"/>
    </location>
</feature>
<keyword evidence="6 12" id="KW-1133">Transmembrane helix</keyword>
<feature type="transmembrane region" description="Helical" evidence="12">
    <location>
        <begin position="33"/>
        <end position="49"/>
    </location>
</feature>
<comment type="subcellular location">
    <subcellularLocation>
        <location evidence="1">Cell membrane</location>
        <topology evidence="1">Multi-pass membrane protein</topology>
    </subcellularLocation>
</comment>
<protein>
    <recommendedName>
        <fullName evidence="19">Piezo-type mechanosensitive ion channel component</fullName>
    </recommendedName>
</protein>
<evidence type="ECO:0000259" key="14">
    <source>
        <dbReference type="Pfam" id="PF15917"/>
    </source>
</evidence>
<keyword evidence="10" id="KW-0175">Coiled coil</keyword>
<dbReference type="InterPro" id="IPR056770">
    <property type="entry name" value="Piezo_THU9_anchor"/>
</dbReference>
<dbReference type="GO" id="GO:0005886">
    <property type="term" value="C:plasma membrane"/>
    <property type="evidence" value="ECO:0007669"/>
    <property type="project" value="UniProtKB-SubCell"/>
</dbReference>
<evidence type="ECO:0000256" key="1">
    <source>
        <dbReference type="ARBA" id="ARBA00004651"/>
    </source>
</evidence>
<feature type="domain" description="Piezo non-specific cation channel cap" evidence="13">
    <location>
        <begin position="1180"/>
        <end position="1465"/>
    </location>
</feature>
<accession>A0A813Q302</accession>
<dbReference type="EMBL" id="CAJNOC010000435">
    <property type="protein sequence ID" value="CAF0761239.1"/>
    <property type="molecule type" value="Genomic_DNA"/>
</dbReference>
<feature type="domain" description="Piezo THU9 and anchor" evidence="16">
    <location>
        <begin position="900"/>
        <end position="1143"/>
    </location>
</feature>
<evidence type="ECO:0000256" key="5">
    <source>
        <dbReference type="ARBA" id="ARBA00022692"/>
    </source>
</evidence>
<comment type="similarity">
    <text evidence="2">Belongs to the PIEZO (TC 1.A.75) family.</text>
</comment>
<feature type="transmembrane region" description="Helical" evidence="12">
    <location>
        <begin position="1045"/>
        <end position="1064"/>
    </location>
</feature>
<feature type="transmembrane region" description="Helical" evidence="12">
    <location>
        <begin position="667"/>
        <end position="689"/>
    </location>
</feature>
<evidence type="ECO:0000256" key="4">
    <source>
        <dbReference type="ARBA" id="ARBA00022475"/>
    </source>
</evidence>
<proteinExistence type="inferred from homology"/>
<dbReference type="Pfam" id="PF23188">
    <property type="entry name" value="THU_Piezo1"/>
    <property type="match status" value="1"/>
</dbReference>
<evidence type="ECO:0000313" key="17">
    <source>
        <dbReference type="EMBL" id="CAF0761239.1"/>
    </source>
</evidence>
<feature type="transmembrane region" description="Helical" evidence="12">
    <location>
        <begin position="979"/>
        <end position="1000"/>
    </location>
</feature>
<dbReference type="InterPro" id="IPR031805">
    <property type="entry name" value="Piezo_TM25-28"/>
</dbReference>
<evidence type="ECO:0000256" key="10">
    <source>
        <dbReference type="SAM" id="Coils"/>
    </source>
</evidence>
<feature type="transmembrane region" description="Helical" evidence="12">
    <location>
        <begin position="1385"/>
        <end position="1405"/>
    </location>
</feature>
<evidence type="ECO:0000256" key="6">
    <source>
        <dbReference type="ARBA" id="ARBA00022989"/>
    </source>
</evidence>